<proteinExistence type="inferred from homology"/>
<comment type="subcellular location">
    <subcellularLocation>
        <location evidence="1">Cell membrane</location>
        <topology evidence="1">Multi-pass membrane protein</topology>
    </subcellularLocation>
</comment>
<dbReference type="InterPro" id="IPR048454">
    <property type="entry name" value="YetF_N"/>
</dbReference>
<gene>
    <name evidence="10" type="ORF">H3Z82_01595</name>
</gene>
<evidence type="ECO:0000256" key="4">
    <source>
        <dbReference type="ARBA" id="ARBA00022692"/>
    </source>
</evidence>
<dbReference type="PANTHER" id="PTHR34582">
    <property type="entry name" value="UPF0702 TRANSMEMBRANE PROTEIN YCAP"/>
    <property type="match status" value="1"/>
</dbReference>
<comment type="similarity">
    <text evidence="2">Belongs to the UPF0702 family.</text>
</comment>
<dbReference type="InterPro" id="IPR007353">
    <property type="entry name" value="DUF421"/>
</dbReference>
<reference evidence="10 11" key="1">
    <citation type="submission" date="2020-07" db="EMBL/GenBank/DDBJ databases">
        <title>Bacterium isolated from marine sediment.</title>
        <authorList>
            <person name="Shang D."/>
        </authorList>
    </citation>
    <scope>NUCLEOTIDE SEQUENCE [LARGE SCALE GENOMIC DNA]</scope>
    <source>
        <strain evidence="10 11">F6074</strain>
    </source>
</reference>
<feature type="transmembrane region" description="Helical" evidence="7">
    <location>
        <begin position="87"/>
        <end position="107"/>
    </location>
</feature>
<dbReference type="Pfam" id="PF20730">
    <property type="entry name" value="YetF_N"/>
    <property type="match status" value="1"/>
</dbReference>
<feature type="transmembrane region" description="Helical" evidence="7">
    <location>
        <begin position="64"/>
        <end position="81"/>
    </location>
</feature>
<dbReference type="PANTHER" id="PTHR34582:SF6">
    <property type="entry name" value="UPF0702 TRANSMEMBRANE PROTEIN YCAP"/>
    <property type="match status" value="1"/>
</dbReference>
<dbReference type="GO" id="GO:0005886">
    <property type="term" value="C:plasma membrane"/>
    <property type="evidence" value="ECO:0007669"/>
    <property type="project" value="UniProtKB-SubCell"/>
</dbReference>
<evidence type="ECO:0000256" key="7">
    <source>
        <dbReference type="SAM" id="Phobius"/>
    </source>
</evidence>
<accession>A0A7W2M2Q9</accession>
<evidence type="ECO:0000259" key="8">
    <source>
        <dbReference type="Pfam" id="PF04239"/>
    </source>
</evidence>
<comment type="caution">
    <text evidence="10">The sequence shown here is derived from an EMBL/GenBank/DDBJ whole genome shotgun (WGS) entry which is preliminary data.</text>
</comment>
<dbReference type="Pfam" id="PF04239">
    <property type="entry name" value="DUF421"/>
    <property type="match status" value="1"/>
</dbReference>
<feature type="domain" description="YetF C-terminal" evidence="8">
    <location>
        <begin position="109"/>
        <end position="183"/>
    </location>
</feature>
<keyword evidence="4 7" id="KW-0812">Transmembrane</keyword>
<keyword evidence="6 7" id="KW-0472">Membrane</keyword>
<dbReference type="InterPro" id="IPR023090">
    <property type="entry name" value="UPF0702_alpha/beta_dom_sf"/>
</dbReference>
<dbReference type="AlphaFoldDB" id="A0A7W2M2Q9"/>
<organism evidence="10 11">
    <name type="scientific">Gelidibacter maritimus</name>
    <dbReference type="NCBI Taxonomy" id="2761487"/>
    <lineage>
        <taxon>Bacteria</taxon>
        <taxon>Pseudomonadati</taxon>
        <taxon>Bacteroidota</taxon>
        <taxon>Flavobacteriia</taxon>
        <taxon>Flavobacteriales</taxon>
        <taxon>Flavobacteriaceae</taxon>
        <taxon>Gelidibacter</taxon>
    </lineage>
</organism>
<evidence type="ECO:0000256" key="1">
    <source>
        <dbReference type="ARBA" id="ARBA00004651"/>
    </source>
</evidence>
<keyword evidence="3" id="KW-1003">Cell membrane</keyword>
<evidence type="ECO:0000259" key="9">
    <source>
        <dbReference type="Pfam" id="PF20730"/>
    </source>
</evidence>
<keyword evidence="11" id="KW-1185">Reference proteome</keyword>
<protein>
    <submittedName>
        <fullName evidence="10">DUF421 domain-containing protein</fullName>
    </submittedName>
</protein>
<keyword evidence="5 7" id="KW-1133">Transmembrane helix</keyword>
<evidence type="ECO:0000256" key="6">
    <source>
        <dbReference type="ARBA" id="ARBA00023136"/>
    </source>
</evidence>
<sequence length="192" mass="21725">MHKILTISILSSSGNPLDEALEALFSLSEKSFYLILLSTFLIYVAVIMLTRVFGKRSFSKMSSFDFAMTVAVGSMIATTILSDSVSFLEGAVGLLFVYIFQLTAAFFRRYKWFRKISDNQPTLIMDGENILSENMKKVRVTEGDLRSKLREANVVKLSEVKAVIFESTGDMVVLHKNNDDVIDEWLLKDVQR</sequence>
<evidence type="ECO:0000313" key="10">
    <source>
        <dbReference type="EMBL" id="MBA6151416.1"/>
    </source>
</evidence>
<name>A0A7W2M2Q9_9FLAO</name>
<feature type="transmembrane region" description="Helical" evidence="7">
    <location>
        <begin position="32"/>
        <end position="52"/>
    </location>
</feature>
<dbReference type="Gene3D" id="3.30.240.20">
    <property type="entry name" value="bsu07140 like domains"/>
    <property type="match status" value="1"/>
</dbReference>
<dbReference type="RefSeq" id="WP_182202125.1">
    <property type="nucleotide sequence ID" value="NZ_JACGLT010000001.1"/>
</dbReference>
<dbReference type="EMBL" id="JACGLT010000001">
    <property type="protein sequence ID" value="MBA6151416.1"/>
    <property type="molecule type" value="Genomic_DNA"/>
</dbReference>
<dbReference type="Proteomes" id="UP000541857">
    <property type="component" value="Unassembled WGS sequence"/>
</dbReference>
<evidence type="ECO:0000256" key="5">
    <source>
        <dbReference type="ARBA" id="ARBA00022989"/>
    </source>
</evidence>
<evidence type="ECO:0000256" key="2">
    <source>
        <dbReference type="ARBA" id="ARBA00006448"/>
    </source>
</evidence>
<feature type="domain" description="YetF-like N-terminal transmembrane" evidence="9">
    <location>
        <begin position="43"/>
        <end position="103"/>
    </location>
</feature>
<evidence type="ECO:0000256" key="3">
    <source>
        <dbReference type="ARBA" id="ARBA00022475"/>
    </source>
</evidence>
<evidence type="ECO:0000313" key="11">
    <source>
        <dbReference type="Proteomes" id="UP000541857"/>
    </source>
</evidence>